<accession>A0A656QE15</accession>
<keyword evidence="3" id="KW-1185">Reference proteome</keyword>
<evidence type="ECO:0000256" key="1">
    <source>
        <dbReference type="SAM" id="MobiDB-lite"/>
    </source>
</evidence>
<protein>
    <submittedName>
        <fullName evidence="2">Uncharacterized protein</fullName>
    </submittedName>
</protein>
<name>A0A656QE15_9BURK</name>
<dbReference type="EMBL" id="JFHD01000018">
    <property type="protein sequence ID" value="KDR28531.1"/>
    <property type="molecule type" value="Genomic_DNA"/>
</dbReference>
<gene>
    <name evidence="2" type="ORF">BG60_11185</name>
</gene>
<feature type="region of interest" description="Disordered" evidence="1">
    <location>
        <begin position="1"/>
        <end position="29"/>
    </location>
</feature>
<evidence type="ECO:0000313" key="3">
    <source>
        <dbReference type="Proteomes" id="UP000027451"/>
    </source>
</evidence>
<organism evidence="2 3">
    <name type="scientific">Caballeronia zhejiangensis</name>
    <dbReference type="NCBI Taxonomy" id="871203"/>
    <lineage>
        <taxon>Bacteria</taxon>
        <taxon>Pseudomonadati</taxon>
        <taxon>Pseudomonadota</taxon>
        <taxon>Betaproteobacteria</taxon>
        <taxon>Burkholderiales</taxon>
        <taxon>Burkholderiaceae</taxon>
        <taxon>Caballeronia</taxon>
    </lineage>
</organism>
<proteinExistence type="predicted"/>
<reference evidence="2 3" key="1">
    <citation type="submission" date="2014-03" db="EMBL/GenBank/DDBJ databases">
        <title>Draft Genome Sequences of Four Burkholderia Strains.</title>
        <authorList>
            <person name="Liu X.Y."/>
            <person name="Li C.X."/>
            <person name="Xu J.H."/>
        </authorList>
    </citation>
    <scope>NUCLEOTIDE SEQUENCE [LARGE SCALE GENOMIC DNA]</scope>
    <source>
        <strain evidence="2 3">OP-1</strain>
    </source>
</reference>
<dbReference type="Proteomes" id="UP000027451">
    <property type="component" value="Unassembled WGS sequence"/>
</dbReference>
<comment type="caution">
    <text evidence="2">The sequence shown here is derived from an EMBL/GenBank/DDBJ whole genome shotgun (WGS) entry which is preliminary data.</text>
</comment>
<sequence length="69" mass="7708">MYTPIQDRSVARQSAVVRRTGQPVPHAARRFPGSTQVFVLRFHTDEMSLRGAIACYARGRSPRGVLPRA</sequence>
<dbReference type="AlphaFoldDB" id="A0A656QE15"/>
<evidence type="ECO:0000313" key="2">
    <source>
        <dbReference type="EMBL" id="KDR28531.1"/>
    </source>
</evidence>